<dbReference type="Proteomes" id="UP000697107">
    <property type="component" value="Unassembled WGS sequence"/>
</dbReference>
<reference evidence="2" key="1">
    <citation type="submission" date="2018-10" db="EMBL/GenBank/DDBJ databases">
        <title>Effector identification in a new, highly contiguous assembly of the strawberry crown rot pathogen Phytophthora cactorum.</title>
        <authorList>
            <person name="Armitage A.D."/>
            <person name="Nellist C.F."/>
            <person name="Bates H."/>
            <person name="Vickerstaff R.J."/>
            <person name="Harrison R.J."/>
        </authorList>
    </citation>
    <scope>NUCLEOTIDE SEQUENCE</scope>
    <source>
        <strain evidence="2">4032</strain>
        <strain evidence="3">4040</strain>
        <strain evidence="4">P415</strain>
        <strain evidence="5">P421</strain>
    </source>
</reference>
<dbReference type="EMBL" id="RCMI01000114">
    <property type="protein sequence ID" value="KAG2933518.1"/>
    <property type="molecule type" value="Genomic_DNA"/>
</dbReference>
<dbReference type="EMBL" id="RCMV01000083">
    <property type="protein sequence ID" value="KAG3225441.1"/>
    <property type="molecule type" value="Genomic_DNA"/>
</dbReference>
<dbReference type="Proteomes" id="UP000774804">
    <property type="component" value="Unassembled WGS sequence"/>
</dbReference>
<evidence type="ECO:0000313" key="2">
    <source>
        <dbReference type="EMBL" id="KAG2933518.1"/>
    </source>
</evidence>
<feature type="compositionally biased region" description="Polar residues" evidence="1">
    <location>
        <begin position="16"/>
        <end position="40"/>
    </location>
</feature>
<dbReference type="EMBL" id="RCMK01000105">
    <property type="protein sequence ID" value="KAG2948703.1"/>
    <property type="molecule type" value="Genomic_DNA"/>
</dbReference>
<feature type="region of interest" description="Disordered" evidence="1">
    <location>
        <begin position="1"/>
        <end position="40"/>
    </location>
</feature>
<protein>
    <submittedName>
        <fullName evidence="2">Uncharacterized protein</fullName>
    </submittedName>
</protein>
<evidence type="ECO:0000313" key="3">
    <source>
        <dbReference type="EMBL" id="KAG2948703.1"/>
    </source>
</evidence>
<evidence type="ECO:0000313" key="6">
    <source>
        <dbReference type="Proteomes" id="UP000774804"/>
    </source>
</evidence>
<dbReference type="Proteomes" id="UP000736787">
    <property type="component" value="Unassembled WGS sequence"/>
</dbReference>
<evidence type="ECO:0000256" key="1">
    <source>
        <dbReference type="SAM" id="MobiDB-lite"/>
    </source>
</evidence>
<name>A0A8T1D727_9STRA</name>
<proteinExistence type="predicted"/>
<comment type="caution">
    <text evidence="2">The sequence shown here is derived from an EMBL/GenBank/DDBJ whole genome shotgun (WGS) entry which is preliminary data.</text>
</comment>
<dbReference type="Proteomes" id="UP000760860">
    <property type="component" value="Unassembled WGS sequence"/>
</dbReference>
<evidence type="ECO:0000313" key="4">
    <source>
        <dbReference type="EMBL" id="KAG2997728.1"/>
    </source>
</evidence>
<dbReference type="EMBL" id="RCML01000023">
    <property type="protein sequence ID" value="KAG2997728.1"/>
    <property type="molecule type" value="Genomic_DNA"/>
</dbReference>
<dbReference type="AlphaFoldDB" id="A0A8T1D727"/>
<gene>
    <name evidence="2" type="ORF">PC115_g5464</name>
    <name evidence="3" type="ORF">PC117_g5828</name>
    <name evidence="4" type="ORF">PC118_g1754</name>
    <name evidence="5" type="ORF">PC129_g3921</name>
</gene>
<accession>A0A8T1D727</accession>
<evidence type="ECO:0000313" key="5">
    <source>
        <dbReference type="EMBL" id="KAG3225441.1"/>
    </source>
</evidence>
<sequence length="68" mass="7387">MWGKGGRKRKEENATERPQGNQRTARSTQSPRSPHSVTGGQSLLECVPFLSALFDVDDRPDFALGSAG</sequence>
<organism evidence="2 6">
    <name type="scientific">Phytophthora cactorum</name>
    <dbReference type="NCBI Taxonomy" id="29920"/>
    <lineage>
        <taxon>Eukaryota</taxon>
        <taxon>Sar</taxon>
        <taxon>Stramenopiles</taxon>
        <taxon>Oomycota</taxon>
        <taxon>Peronosporomycetes</taxon>
        <taxon>Peronosporales</taxon>
        <taxon>Peronosporaceae</taxon>
        <taxon>Phytophthora</taxon>
    </lineage>
</organism>